<name>A0A1E3PDC2_9ASCO</name>
<dbReference type="EMBL" id="KV454415">
    <property type="protein sequence ID" value="ODQ63371.1"/>
    <property type="molecule type" value="Genomic_DNA"/>
</dbReference>
<sequence>MHRSRYPCPSQTASLIHSLGNWGYKQTRGTRGTSFKPEQALFIGRLSARRSGRCVIAVF</sequence>
<organism evidence="1 2">
    <name type="scientific">Nadsonia fulvescens var. elongata DSM 6958</name>
    <dbReference type="NCBI Taxonomy" id="857566"/>
    <lineage>
        <taxon>Eukaryota</taxon>
        <taxon>Fungi</taxon>
        <taxon>Dikarya</taxon>
        <taxon>Ascomycota</taxon>
        <taxon>Saccharomycotina</taxon>
        <taxon>Dipodascomycetes</taxon>
        <taxon>Dipodascales</taxon>
        <taxon>Dipodascales incertae sedis</taxon>
        <taxon>Nadsonia</taxon>
    </lineage>
</organism>
<evidence type="ECO:0000313" key="1">
    <source>
        <dbReference type="EMBL" id="ODQ63371.1"/>
    </source>
</evidence>
<protein>
    <submittedName>
        <fullName evidence="1">Uncharacterized protein</fullName>
    </submittedName>
</protein>
<dbReference type="AlphaFoldDB" id="A0A1E3PDC2"/>
<evidence type="ECO:0000313" key="2">
    <source>
        <dbReference type="Proteomes" id="UP000095009"/>
    </source>
</evidence>
<proteinExistence type="predicted"/>
<accession>A0A1E3PDC2</accession>
<reference evidence="1 2" key="1">
    <citation type="journal article" date="2016" name="Proc. Natl. Acad. Sci. U.S.A.">
        <title>Comparative genomics of biotechnologically important yeasts.</title>
        <authorList>
            <person name="Riley R."/>
            <person name="Haridas S."/>
            <person name="Wolfe K.H."/>
            <person name="Lopes M.R."/>
            <person name="Hittinger C.T."/>
            <person name="Goeker M."/>
            <person name="Salamov A.A."/>
            <person name="Wisecaver J.H."/>
            <person name="Long T.M."/>
            <person name="Calvey C.H."/>
            <person name="Aerts A.L."/>
            <person name="Barry K.W."/>
            <person name="Choi C."/>
            <person name="Clum A."/>
            <person name="Coughlan A.Y."/>
            <person name="Deshpande S."/>
            <person name="Douglass A.P."/>
            <person name="Hanson S.J."/>
            <person name="Klenk H.-P."/>
            <person name="LaButti K.M."/>
            <person name="Lapidus A."/>
            <person name="Lindquist E.A."/>
            <person name="Lipzen A.M."/>
            <person name="Meier-Kolthoff J.P."/>
            <person name="Ohm R.A."/>
            <person name="Otillar R.P."/>
            <person name="Pangilinan J.L."/>
            <person name="Peng Y."/>
            <person name="Rokas A."/>
            <person name="Rosa C.A."/>
            <person name="Scheuner C."/>
            <person name="Sibirny A.A."/>
            <person name="Slot J.C."/>
            <person name="Stielow J.B."/>
            <person name="Sun H."/>
            <person name="Kurtzman C.P."/>
            <person name="Blackwell M."/>
            <person name="Grigoriev I.V."/>
            <person name="Jeffries T.W."/>
        </authorList>
    </citation>
    <scope>NUCLEOTIDE SEQUENCE [LARGE SCALE GENOMIC DNA]</scope>
    <source>
        <strain evidence="1 2">DSM 6958</strain>
    </source>
</reference>
<gene>
    <name evidence="1" type="ORF">NADFUDRAFT_48236</name>
</gene>
<dbReference type="Proteomes" id="UP000095009">
    <property type="component" value="Unassembled WGS sequence"/>
</dbReference>
<keyword evidence="2" id="KW-1185">Reference proteome</keyword>